<evidence type="ECO:0000256" key="1">
    <source>
        <dbReference type="ARBA" id="ARBA00022630"/>
    </source>
</evidence>
<dbReference type="SUPFAM" id="SSF51905">
    <property type="entry name" value="FAD/NAD(P)-binding domain"/>
    <property type="match status" value="1"/>
</dbReference>
<dbReference type="Gene3D" id="3.50.50.60">
    <property type="entry name" value="FAD/NAD(P)-binding domain"/>
    <property type="match status" value="2"/>
</dbReference>
<protein>
    <submittedName>
        <fullName evidence="5">Thioredoxin-disulfide reductase</fullName>
        <ecNumber evidence="5">1.8.1.9</ecNumber>
    </submittedName>
</protein>
<dbReference type="Pfam" id="PF07992">
    <property type="entry name" value="Pyr_redox_2"/>
    <property type="match status" value="1"/>
</dbReference>
<name>A0A087AD97_9BIFI</name>
<evidence type="ECO:0000256" key="3">
    <source>
        <dbReference type="ARBA" id="ARBA00048132"/>
    </source>
</evidence>
<accession>A0A087AD97</accession>
<dbReference type="Proteomes" id="UP000029072">
    <property type="component" value="Unassembled WGS sequence"/>
</dbReference>
<organism evidence="5 6">
    <name type="scientific">Bifidobacterium callitrichos DSM 23973</name>
    <dbReference type="NCBI Taxonomy" id="1437609"/>
    <lineage>
        <taxon>Bacteria</taxon>
        <taxon>Bacillati</taxon>
        <taxon>Actinomycetota</taxon>
        <taxon>Actinomycetes</taxon>
        <taxon>Bifidobacteriales</taxon>
        <taxon>Bifidobacteriaceae</taxon>
        <taxon>Bifidobacterium</taxon>
    </lineage>
</organism>
<dbReference type="PANTHER" id="PTHR48105">
    <property type="entry name" value="THIOREDOXIN REDUCTASE 1-RELATED-RELATED"/>
    <property type="match status" value="1"/>
</dbReference>
<evidence type="ECO:0000256" key="2">
    <source>
        <dbReference type="ARBA" id="ARBA00023002"/>
    </source>
</evidence>
<dbReference type="InterPro" id="IPR023753">
    <property type="entry name" value="FAD/NAD-binding_dom"/>
</dbReference>
<dbReference type="eggNOG" id="COG0492">
    <property type="taxonomic scope" value="Bacteria"/>
</dbReference>
<dbReference type="STRING" id="1437609.BCAL_0354"/>
<dbReference type="InterPro" id="IPR036188">
    <property type="entry name" value="FAD/NAD-bd_sf"/>
</dbReference>
<evidence type="ECO:0000313" key="5">
    <source>
        <dbReference type="EMBL" id="KFI56747.1"/>
    </source>
</evidence>
<keyword evidence="2 5" id="KW-0560">Oxidoreductase</keyword>
<sequence length="363" mass="38471">MSENKDAASVPLPVLSPTGVAGDNTEGDLYDAVIIGGGPAGLSAAIYMTRAGYRTLVVEAGSYGGQITLTSEVRNYPGIERATGQWLAESMHRQAAGFGAEFLEAKVQMIDPRGDVKVVATSKGVVRAFSVLIATGAVPRRAGFAGEREFADRSVAYCATSAGNIYNGYEVFVIGGGYSAAEEAVYLTQFADHVTVLVRGHGFTCAAQVAEKCMHHPKIDVRFDTVLEAVGSSPDGESGDDGSVGDGCLRWARLRDRATGETIEYRARRGMTFGVFVFAGFIPNTTLVRDFADLDDRGYIRVDAKQRTNVPGVYAAGDVCAKDLRQVVTAVADGAVAALDMQYLASDMQGKTGQIPPAPVPRY</sequence>
<feature type="domain" description="FAD/NAD(P)-binding" evidence="4">
    <location>
        <begin position="30"/>
        <end position="334"/>
    </location>
</feature>
<dbReference type="AlphaFoldDB" id="A0A087AD97"/>
<proteinExistence type="predicted"/>
<dbReference type="PRINTS" id="PR00469">
    <property type="entry name" value="PNDRDTASEII"/>
</dbReference>
<dbReference type="InterPro" id="IPR050097">
    <property type="entry name" value="Ferredoxin-NADP_redctase_2"/>
</dbReference>
<dbReference type="GO" id="GO:0004791">
    <property type="term" value="F:thioredoxin-disulfide reductase (NADPH) activity"/>
    <property type="evidence" value="ECO:0007669"/>
    <property type="project" value="UniProtKB-EC"/>
</dbReference>
<dbReference type="EC" id="1.8.1.9" evidence="5"/>
<reference evidence="5 6" key="1">
    <citation type="submission" date="2014-03" db="EMBL/GenBank/DDBJ databases">
        <title>Genomics of Bifidobacteria.</title>
        <authorList>
            <person name="Ventura M."/>
            <person name="Milani C."/>
            <person name="Lugli G.A."/>
        </authorList>
    </citation>
    <scope>NUCLEOTIDE SEQUENCE [LARGE SCALE GENOMIC DNA]</scope>
    <source>
        <strain evidence="5 6">DSM 23973</strain>
    </source>
</reference>
<evidence type="ECO:0000313" key="6">
    <source>
        <dbReference type="Proteomes" id="UP000029072"/>
    </source>
</evidence>
<comment type="catalytic activity">
    <reaction evidence="3">
        <text>[thioredoxin]-dithiol + NADP(+) = [thioredoxin]-disulfide + NADPH + H(+)</text>
        <dbReference type="Rhea" id="RHEA:20345"/>
        <dbReference type="Rhea" id="RHEA-COMP:10698"/>
        <dbReference type="Rhea" id="RHEA-COMP:10700"/>
        <dbReference type="ChEBI" id="CHEBI:15378"/>
        <dbReference type="ChEBI" id="CHEBI:29950"/>
        <dbReference type="ChEBI" id="CHEBI:50058"/>
        <dbReference type="ChEBI" id="CHEBI:57783"/>
        <dbReference type="ChEBI" id="CHEBI:58349"/>
        <dbReference type="EC" id="1.8.1.9"/>
    </reaction>
</comment>
<evidence type="ECO:0000259" key="4">
    <source>
        <dbReference type="Pfam" id="PF07992"/>
    </source>
</evidence>
<comment type="caution">
    <text evidence="5">The sequence shown here is derived from an EMBL/GenBank/DDBJ whole genome shotgun (WGS) entry which is preliminary data.</text>
</comment>
<dbReference type="RefSeq" id="WP_052119218.1">
    <property type="nucleotide sequence ID" value="NZ_JDUV01000013.1"/>
</dbReference>
<dbReference type="PRINTS" id="PR00368">
    <property type="entry name" value="FADPNR"/>
</dbReference>
<keyword evidence="1" id="KW-0285">Flavoprotein</keyword>
<gene>
    <name evidence="5" type="ORF">BCAL_0354</name>
</gene>
<dbReference type="EMBL" id="JGYS01000001">
    <property type="protein sequence ID" value="KFI56747.1"/>
    <property type="molecule type" value="Genomic_DNA"/>
</dbReference>